<dbReference type="Gene3D" id="1.10.10.60">
    <property type="entry name" value="Homeodomain-like"/>
    <property type="match status" value="1"/>
</dbReference>
<organism evidence="4 5">
    <name type="scientific">Polychaeton citri CBS 116435</name>
    <dbReference type="NCBI Taxonomy" id="1314669"/>
    <lineage>
        <taxon>Eukaryota</taxon>
        <taxon>Fungi</taxon>
        <taxon>Dikarya</taxon>
        <taxon>Ascomycota</taxon>
        <taxon>Pezizomycotina</taxon>
        <taxon>Dothideomycetes</taxon>
        <taxon>Dothideomycetidae</taxon>
        <taxon>Capnodiales</taxon>
        <taxon>Capnodiaceae</taxon>
        <taxon>Polychaeton</taxon>
    </lineage>
</organism>
<feature type="domain" description="DEK-C" evidence="3">
    <location>
        <begin position="5"/>
        <end position="60"/>
    </location>
</feature>
<dbReference type="EMBL" id="MU003767">
    <property type="protein sequence ID" value="KAF2725477.1"/>
    <property type="molecule type" value="Genomic_DNA"/>
</dbReference>
<dbReference type="AlphaFoldDB" id="A0A9P4QDY4"/>
<sequence length="307" mass="34077">MALTPEQTASYSVIIDDILAASDLDTVSAKRIRKGLQERVEYDLTPHKQAITDLIMERFDVVSRKQQPQTDGIIEPQPTVNGSTKKEEHGSETTQVKSTSLTESPTKRKATSDLESDISDVVADSPPAPKKAKKSKVEPGADSDAAYAARLQAELNAQGGRTTRGGGAKPRRQNAKKERKPKKKSSAKIGADDDSELSEVEDKPEKEKKGGFHVSTTDSLQSFDRAKKPMILSEPLSAMLGETSLSRPQTVKKIWQYVKERELQEPTDKRQIRCDEAMRAVFRQDKVHMFTMNKLLATHLHPADEVQ</sequence>
<evidence type="ECO:0000313" key="5">
    <source>
        <dbReference type="Proteomes" id="UP000799441"/>
    </source>
</evidence>
<dbReference type="PANTHER" id="PTHR13844">
    <property type="entry name" value="SWI/SNF-RELATED MATRIX-ASSOCIATED ACTIN-DEPENDENT REGULATOR OF CHROMATIN SUBFAMILY D"/>
    <property type="match status" value="1"/>
</dbReference>
<evidence type="ECO:0000313" key="4">
    <source>
        <dbReference type="EMBL" id="KAF2725477.1"/>
    </source>
</evidence>
<feature type="domain" description="DM2" evidence="2">
    <location>
        <begin position="225"/>
        <end position="302"/>
    </location>
</feature>
<accession>A0A9P4QDY4</accession>
<feature type="compositionally biased region" description="Basic residues" evidence="1">
    <location>
        <begin position="169"/>
        <end position="186"/>
    </location>
</feature>
<dbReference type="Pfam" id="PF08766">
    <property type="entry name" value="DEK_C"/>
    <property type="match status" value="1"/>
</dbReference>
<evidence type="ECO:0000259" key="2">
    <source>
        <dbReference type="PROSITE" id="PS51925"/>
    </source>
</evidence>
<dbReference type="SUPFAM" id="SSF109715">
    <property type="entry name" value="DEK C-terminal domain"/>
    <property type="match status" value="1"/>
</dbReference>
<keyword evidence="5" id="KW-1185">Reference proteome</keyword>
<dbReference type="InterPro" id="IPR019835">
    <property type="entry name" value="SWIB_domain"/>
</dbReference>
<feature type="region of interest" description="Disordered" evidence="1">
    <location>
        <begin position="66"/>
        <end position="141"/>
    </location>
</feature>
<dbReference type="PROSITE" id="PS51998">
    <property type="entry name" value="DEK_C"/>
    <property type="match status" value="1"/>
</dbReference>
<dbReference type="OrthoDB" id="10251073at2759"/>
<dbReference type="Proteomes" id="UP000799441">
    <property type="component" value="Unassembled WGS sequence"/>
</dbReference>
<feature type="compositionally biased region" description="Polar residues" evidence="1">
    <location>
        <begin position="92"/>
        <end position="104"/>
    </location>
</feature>
<comment type="caution">
    <text evidence="4">The sequence shown here is derived from an EMBL/GenBank/DDBJ whole genome shotgun (WGS) entry which is preliminary data.</text>
</comment>
<dbReference type="Pfam" id="PF02201">
    <property type="entry name" value="SWIB"/>
    <property type="match status" value="1"/>
</dbReference>
<feature type="compositionally biased region" description="Basic and acidic residues" evidence="1">
    <location>
        <begin position="200"/>
        <end position="210"/>
    </location>
</feature>
<dbReference type="PROSITE" id="PS51925">
    <property type="entry name" value="SWIB_MDM2"/>
    <property type="match status" value="1"/>
</dbReference>
<dbReference type="InterPro" id="IPR036885">
    <property type="entry name" value="SWIB_MDM2_dom_sf"/>
</dbReference>
<reference evidence="4" key="1">
    <citation type="journal article" date="2020" name="Stud. Mycol.">
        <title>101 Dothideomycetes genomes: a test case for predicting lifestyles and emergence of pathogens.</title>
        <authorList>
            <person name="Haridas S."/>
            <person name="Albert R."/>
            <person name="Binder M."/>
            <person name="Bloem J."/>
            <person name="Labutti K."/>
            <person name="Salamov A."/>
            <person name="Andreopoulos B."/>
            <person name="Baker S."/>
            <person name="Barry K."/>
            <person name="Bills G."/>
            <person name="Bluhm B."/>
            <person name="Cannon C."/>
            <person name="Castanera R."/>
            <person name="Culley D."/>
            <person name="Daum C."/>
            <person name="Ezra D."/>
            <person name="Gonzalez J."/>
            <person name="Henrissat B."/>
            <person name="Kuo A."/>
            <person name="Liang C."/>
            <person name="Lipzen A."/>
            <person name="Lutzoni F."/>
            <person name="Magnuson J."/>
            <person name="Mondo S."/>
            <person name="Nolan M."/>
            <person name="Ohm R."/>
            <person name="Pangilinan J."/>
            <person name="Park H.-J."/>
            <person name="Ramirez L."/>
            <person name="Alfaro M."/>
            <person name="Sun H."/>
            <person name="Tritt A."/>
            <person name="Yoshinaga Y."/>
            <person name="Zwiers L.-H."/>
            <person name="Turgeon B."/>
            <person name="Goodwin S."/>
            <person name="Spatafora J."/>
            <person name="Crous P."/>
            <person name="Grigoriev I."/>
        </authorList>
    </citation>
    <scope>NUCLEOTIDE SEQUENCE</scope>
    <source>
        <strain evidence="4">CBS 116435</strain>
    </source>
</reference>
<name>A0A9P4QDY4_9PEZI</name>
<dbReference type="InterPro" id="IPR014876">
    <property type="entry name" value="DEK_C"/>
</dbReference>
<evidence type="ECO:0000259" key="3">
    <source>
        <dbReference type="PROSITE" id="PS51998"/>
    </source>
</evidence>
<evidence type="ECO:0000256" key="1">
    <source>
        <dbReference type="SAM" id="MobiDB-lite"/>
    </source>
</evidence>
<dbReference type="SUPFAM" id="SSF47592">
    <property type="entry name" value="SWIB/MDM2 domain"/>
    <property type="match status" value="1"/>
</dbReference>
<feature type="region of interest" description="Disordered" evidence="1">
    <location>
        <begin position="156"/>
        <end position="226"/>
    </location>
</feature>
<proteinExistence type="predicted"/>
<gene>
    <name evidence="4" type="ORF">K431DRAFT_290598</name>
</gene>
<protein>
    <submittedName>
        <fullName evidence="4">SWIB-domain-containing protein</fullName>
    </submittedName>
</protein>
<dbReference type="CDD" id="cd10567">
    <property type="entry name" value="SWIB-MDM2_like"/>
    <property type="match status" value="1"/>
</dbReference>
<dbReference type="InterPro" id="IPR003121">
    <property type="entry name" value="SWIB_MDM2_domain"/>
</dbReference>
<dbReference type="Gene3D" id="1.10.245.10">
    <property type="entry name" value="SWIB/MDM2 domain"/>
    <property type="match status" value="1"/>
</dbReference>
<dbReference type="SMART" id="SM00151">
    <property type="entry name" value="SWIB"/>
    <property type="match status" value="1"/>
</dbReference>